<dbReference type="InterPro" id="IPR003329">
    <property type="entry name" value="Cytidylyl_trans"/>
</dbReference>
<keyword evidence="1" id="KW-0808">Transferase</keyword>
<accession>A0ABW8S5B1</accession>
<evidence type="ECO:0000313" key="1">
    <source>
        <dbReference type="EMBL" id="MFL0165445.1"/>
    </source>
</evidence>
<keyword evidence="1" id="KW-0548">Nucleotidyltransferase</keyword>
<protein>
    <submittedName>
        <fullName evidence="1">Cytidylyltransferase domain-containing protein</fullName>
    </submittedName>
</protein>
<sequence>MKIVAFVPIKMNNERLPNKNTKCFDDGTPLIKFILNTLKRITEIDEIYVFCSNPKIKEYLPKGIGYIQRSEILDTPTATPQDIIKEFKSKIDSDIYVVSHATSPFVSHNNISKCINKVLGGEYDSAFTANKIQSLLWKNDKPLNFDASRIPRTQDLTPIYSEVSAAYVFRKEVFEKYNRRIGIKPYICEVSKIESVDIDNFEDFEIANALYMSLLKKEV</sequence>
<gene>
    <name evidence="1" type="ORF">ACJDTP_10240</name>
</gene>
<reference evidence="1 2" key="1">
    <citation type="submission" date="2024-11" db="EMBL/GenBank/DDBJ databases">
        <authorList>
            <person name="Heng Y.C."/>
            <person name="Lim A.C.H."/>
            <person name="Lee J.K.Y."/>
            <person name="Kittelmann S."/>
        </authorList>
    </citation>
    <scope>NUCLEOTIDE SEQUENCE [LARGE SCALE GENOMIC DNA]</scope>
    <source>
        <strain evidence="1 2">WILCCON 0112</strain>
    </source>
</reference>
<proteinExistence type="predicted"/>
<dbReference type="Proteomes" id="UP001623600">
    <property type="component" value="Unassembled WGS sequence"/>
</dbReference>
<dbReference type="SUPFAM" id="SSF53448">
    <property type="entry name" value="Nucleotide-diphospho-sugar transferases"/>
    <property type="match status" value="1"/>
</dbReference>
<keyword evidence="2" id="KW-1185">Reference proteome</keyword>
<dbReference type="GO" id="GO:0016779">
    <property type="term" value="F:nucleotidyltransferase activity"/>
    <property type="evidence" value="ECO:0007669"/>
    <property type="project" value="UniProtKB-KW"/>
</dbReference>
<dbReference type="PANTHER" id="PTHR21485">
    <property type="entry name" value="HAD SUPERFAMILY MEMBERS CMAS AND KDSC"/>
    <property type="match status" value="1"/>
</dbReference>
<dbReference type="PANTHER" id="PTHR21485:SF6">
    <property type="entry name" value="N-ACYLNEURAMINATE CYTIDYLYLTRANSFERASE-RELATED"/>
    <property type="match status" value="1"/>
</dbReference>
<organism evidence="1 2">
    <name type="scientific">Candidatus Clostridium helianthi</name>
    <dbReference type="NCBI Taxonomy" id="3381660"/>
    <lineage>
        <taxon>Bacteria</taxon>
        <taxon>Bacillati</taxon>
        <taxon>Bacillota</taxon>
        <taxon>Clostridia</taxon>
        <taxon>Eubacteriales</taxon>
        <taxon>Clostridiaceae</taxon>
        <taxon>Clostridium</taxon>
    </lineage>
</organism>
<comment type="caution">
    <text evidence="1">The sequence shown here is derived from an EMBL/GenBank/DDBJ whole genome shotgun (WGS) entry which is preliminary data.</text>
</comment>
<dbReference type="EMBL" id="JBJIAB010000010">
    <property type="protein sequence ID" value="MFL0165445.1"/>
    <property type="molecule type" value="Genomic_DNA"/>
</dbReference>
<dbReference type="InterPro" id="IPR050793">
    <property type="entry name" value="CMP-NeuNAc_synthase"/>
</dbReference>
<evidence type="ECO:0000313" key="2">
    <source>
        <dbReference type="Proteomes" id="UP001623600"/>
    </source>
</evidence>
<dbReference type="Gene3D" id="3.90.550.10">
    <property type="entry name" value="Spore Coat Polysaccharide Biosynthesis Protein SpsA, Chain A"/>
    <property type="match status" value="1"/>
</dbReference>
<name>A0ABW8S5B1_9CLOT</name>
<dbReference type="InterPro" id="IPR029044">
    <property type="entry name" value="Nucleotide-diphossugar_trans"/>
</dbReference>
<dbReference type="Pfam" id="PF02348">
    <property type="entry name" value="CTP_transf_3"/>
    <property type="match status" value="1"/>
</dbReference>
<dbReference type="RefSeq" id="WP_406761106.1">
    <property type="nucleotide sequence ID" value="NZ_JBJIAB010000010.1"/>
</dbReference>